<dbReference type="InterPro" id="IPR039612">
    <property type="entry name" value="VQ_5/9/14"/>
</dbReference>
<dbReference type="Proteomes" id="UP000029981">
    <property type="component" value="Chromosome 2"/>
</dbReference>
<feature type="compositionally biased region" description="Low complexity" evidence="1">
    <location>
        <begin position="120"/>
        <end position="138"/>
    </location>
</feature>
<keyword evidence="4" id="KW-1185">Reference proteome</keyword>
<feature type="region of interest" description="Disordered" evidence="1">
    <location>
        <begin position="96"/>
        <end position="141"/>
    </location>
</feature>
<reference evidence="3 4" key="3">
    <citation type="journal article" date="2010" name="BMC Genomics">
        <title>Transcriptome sequencing and comparative analysis of cucumber flowers with different sex types.</title>
        <authorList>
            <person name="Guo S."/>
            <person name="Zheng Y."/>
            <person name="Joung J.G."/>
            <person name="Liu S."/>
            <person name="Zhang Z."/>
            <person name="Crasta O.R."/>
            <person name="Sobral B.W."/>
            <person name="Xu Y."/>
            <person name="Huang S."/>
            <person name="Fei Z."/>
        </authorList>
    </citation>
    <scope>NUCLEOTIDE SEQUENCE [LARGE SCALE GENOMIC DNA]</scope>
    <source>
        <strain evidence="4">cv. 9930</strain>
    </source>
</reference>
<feature type="compositionally biased region" description="Polar residues" evidence="1">
    <location>
        <begin position="103"/>
        <end position="119"/>
    </location>
</feature>
<protein>
    <recommendedName>
        <fullName evidence="2">VQ domain-containing protein</fullName>
    </recommendedName>
</protein>
<dbReference type="eggNOG" id="ENOG502QV2B">
    <property type="taxonomic scope" value="Eukaryota"/>
</dbReference>
<dbReference type="EMBL" id="CM002923">
    <property type="protein sequence ID" value="KGN62707.1"/>
    <property type="molecule type" value="Genomic_DNA"/>
</dbReference>
<feature type="region of interest" description="Disordered" evidence="1">
    <location>
        <begin position="1"/>
        <end position="31"/>
    </location>
</feature>
<evidence type="ECO:0000256" key="1">
    <source>
        <dbReference type="SAM" id="MobiDB-lite"/>
    </source>
</evidence>
<reference evidence="3 4" key="4">
    <citation type="journal article" date="2011" name="BMC Genomics">
        <title>RNA-Seq improves annotation of protein-coding genes in the cucumber genome.</title>
        <authorList>
            <person name="Li Z."/>
            <person name="Zhang Z."/>
            <person name="Yan P."/>
            <person name="Huang S."/>
            <person name="Fei Z."/>
            <person name="Lin K."/>
        </authorList>
    </citation>
    <scope>NUCLEOTIDE SEQUENCE [LARGE SCALE GENOMIC DNA]</scope>
    <source>
        <strain evidence="4">cv. 9930</strain>
    </source>
</reference>
<reference evidence="3 4" key="2">
    <citation type="journal article" date="2009" name="PLoS ONE">
        <title>An integrated genetic and cytogenetic map of the cucumber genome.</title>
        <authorList>
            <person name="Ren Y."/>
            <person name="Zhang Z."/>
            <person name="Liu J."/>
            <person name="Staub J.E."/>
            <person name="Han Y."/>
            <person name="Cheng Z."/>
            <person name="Li X."/>
            <person name="Lu J."/>
            <person name="Miao H."/>
            <person name="Kang H."/>
            <person name="Xie B."/>
            <person name="Gu X."/>
            <person name="Wang X."/>
            <person name="Du Y."/>
            <person name="Jin W."/>
            <person name="Huang S."/>
        </authorList>
    </citation>
    <scope>NUCLEOTIDE SEQUENCE [LARGE SCALE GENOMIC DNA]</scope>
    <source>
        <strain evidence="4">cv. 9930</strain>
    </source>
</reference>
<organism evidence="3 4">
    <name type="scientific">Cucumis sativus</name>
    <name type="common">Cucumber</name>
    <dbReference type="NCBI Taxonomy" id="3659"/>
    <lineage>
        <taxon>Eukaryota</taxon>
        <taxon>Viridiplantae</taxon>
        <taxon>Streptophyta</taxon>
        <taxon>Embryophyta</taxon>
        <taxon>Tracheophyta</taxon>
        <taxon>Spermatophyta</taxon>
        <taxon>Magnoliopsida</taxon>
        <taxon>eudicotyledons</taxon>
        <taxon>Gunneridae</taxon>
        <taxon>Pentapetalae</taxon>
        <taxon>rosids</taxon>
        <taxon>fabids</taxon>
        <taxon>Cucurbitales</taxon>
        <taxon>Cucurbitaceae</taxon>
        <taxon>Benincaseae</taxon>
        <taxon>Cucumis</taxon>
    </lineage>
</organism>
<evidence type="ECO:0000313" key="3">
    <source>
        <dbReference type="EMBL" id="KGN62707.1"/>
    </source>
</evidence>
<name>A0A0A0LPI6_CUCSA</name>
<dbReference type="Gramene" id="KGN62707">
    <property type="protein sequence ID" value="KGN62707"/>
    <property type="gene ID" value="Csa_2G369080"/>
</dbReference>
<dbReference type="Pfam" id="PF05678">
    <property type="entry name" value="VQ"/>
    <property type="match status" value="1"/>
</dbReference>
<dbReference type="PANTHER" id="PTHR33783:SF4">
    <property type="entry name" value="VQ MOTIF-CONTAINING PROTEIN 9"/>
    <property type="match status" value="1"/>
</dbReference>
<feature type="domain" description="VQ" evidence="2">
    <location>
        <begin position="135"/>
        <end position="160"/>
    </location>
</feature>
<gene>
    <name evidence="3" type="ORF">Csa_2G369080</name>
</gene>
<evidence type="ECO:0000259" key="2">
    <source>
        <dbReference type="Pfam" id="PF05678"/>
    </source>
</evidence>
<feature type="region of interest" description="Disordered" evidence="1">
    <location>
        <begin position="158"/>
        <end position="180"/>
    </location>
</feature>
<reference evidence="3 4" key="1">
    <citation type="journal article" date="2009" name="Nat. Genet.">
        <title>The genome of the cucumber, Cucumis sativus L.</title>
        <authorList>
            <person name="Huang S."/>
            <person name="Li R."/>
            <person name="Zhang Z."/>
            <person name="Li L."/>
            <person name="Gu X."/>
            <person name="Fan W."/>
            <person name="Lucas W.J."/>
            <person name="Wang X."/>
            <person name="Xie B."/>
            <person name="Ni P."/>
            <person name="Ren Y."/>
            <person name="Zhu H."/>
            <person name="Li J."/>
            <person name="Lin K."/>
            <person name="Jin W."/>
            <person name="Fei Z."/>
            <person name="Li G."/>
            <person name="Staub J."/>
            <person name="Kilian A."/>
            <person name="van der Vossen E.A."/>
            <person name="Wu Y."/>
            <person name="Guo J."/>
            <person name="He J."/>
            <person name="Jia Z."/>
            <person name="Ren Y."/>
            <person name="Tian G."/>
            <person name="Lu Y."/>
            <person name="Ruan J."/>
            <person name="Qian W."/>
            <person name="Wang M."/>
            <person name="Huang Q."/>
            <person name="Li B."/>
            <person name="Xuan Z."/>
            <person name="Cao J."/>
            <person name="Asan"/>
            <person name="Wu Z."/>
            <person name="Zhang J."/>
            <person name="Cai Q."/>
            <person name="Bai Y."/>
            <person name="Zhao B."/>
            <person name="Han Y."/>
            <person name="Li Y."/>
            <person name="Li X."/>
            <person name="Wang S."/>
            <person name="Shi Q."/>
            <person name="Liu S."/>
            <person name="Cho W.K."/>
            <person name="Kim J.Y."/>
            <person name="Xu Y."/>
            <person name="Heller-Uszynska K."/>
            <person name="Miao H."/>
            <person name="Cheng Z."/>
            <person name="Zhang S."/>
            <person name="Wu J."/>
            <person name="Yang Y."/>
            <person name="Kang H."/>
            <person name="Li M."/>
            <person name="Liang H."/>
            <person name="Ren X."/>
            <person name="Shi Z."/>
            <person name="Wen M."/>
            <person name="Jian M."/>
            <person name="Yang H."/>
            <person name="Zhang G."/>
            <person name="Yang Z."/>
            <person name="Chen R."/>
            <person name="Liu S."/>
            <person name="Li J."/>
            <person name="Ma L."/>
            <person name="Liu H."/>
            <person name="Zhou Y."/>
            <person name="Zhao J."/>
            <person name="Fang X."/>
            <person name="Li G."/>
            <person name="Fang L."/>
            <person name="Li Y."/>
            <person name="Liu D."/>
            <person name="Zheng H."/>
            <person name="Zhang Y."/>
            <person name="Qin N."/>
            <person name="Li Z."/>
            <person name="Yang G."/>
            <person name="Yang S."/>
            <person name="Bolund L."/>
            <person name="Kristiansen K."/>
            <person name="Zheng H."/>
            <person name="Li S."/>
            <person name="Zhang X."/>
            <person name="Yang H."/>
            <person name="Wang J."/>
            <person name="Sun R."/>
            <person name="Zhang B."/>
            <person name="Jiang S."/>
            <person name="Wang J."/>
            <person name="Du Y."/>
            <person name="Li S."/>
        </authorList>
    </citation>
    <scope>NUCLEOTIDE SEQUENCE [LARGE SCALE GENOMIC DNA]</scope>
    <source>
        <strain evidence="4">cv. 9930</strain>
    </source>
</reference>
<dbReference type="InterPro" id="IPR008889">
    <property type="entry name" value="VQ"/>
</dbReference>
<sequence length="357" mass="38610">MVSRTKGLCRVPTNRTTAARRKMHRPPSPPLLELSSVSPVADLPIICVMDINCQASVESTSTSSSGTGRDNNSLNLRKLSHKISKAASQSQLRKPCFEFDAPPNQNHPQNRLQSATPSVQPQQQQNIQAQPQQQHQPPVYNINKNDFRDVVQKLTGSPAHERFSNPPPVQPPKSQSSRLQRIRPPPLAHVTNRPPQQLPNSFHPLNSGLTGRPMAPLSPLPPLPAVHAPAESPVSAYMRYIQNSIPTADSNILPPNQGFSPLGPLASSCWNNFTAQQQQGLMPLPPSSAMLQAHPQFQVTPSSPLGFGCLNSPMSSSHGVLLSSPNLVFPATTGQLGFPQLPVSPTVPASSPRWIGD</sequence>
<dbReference type="AlphaFoldDB" id="A0A0A0LPI6"/>
<proteinExistence type="predicted"/>
<accession>A0A0A0LPI6</accession>
<evidence type="ECO:0000313" key="4">
    <source>
        <dbReference type="Proteomes" id="UP000029981"/>
    </source>
</evidence>
<dbReference type="STRING" id="3659.A0A0A0LPI6"/>
<dbReference type="PANTHER" id="PTHR33783">
    <property type="entry name" value="PROTEIN HAIKU1"/>
    <property type="match status" value="1"/>
</dbReference>
<dbReference type="OMA" id="MDKSCHP"/>